<dbReference type="PROSITE" id="PS51257">
    <property type="entry name" value="PROKAR_LIPOPROTEIN"/>
    <property type="match status" value="1"/>
</dbReference>
<feature type="chain" id="PRO_5039333237" evidence="1">
    <location>
        <begin position="27"/>
        <end position="256"/>
    </location>
</feature>
<dbReference type="RefSeq" id="WP_093673194.1">
    <property type="nucleotide sequence ID" value="NZ_FOOY01000016.1"/>
</dbReference>
<evidence type="ECO:0000313" key="2">
    <source>
        <dbReference type="EMBL" id="SFG65610.1"/>
    </source>
</evidence>
<dbReference type="OrthoDB" id="2329257at2"/>
<dbReference type="AlphaFoldDB" id="A0A1I2TL61"/>
<accession>A0A1I2TL61</accession>
<evidence type="ECO:0000256" key="1">
    <source>
        <dbReference type="SAM" id="SignalP"/>
    </source>
</evidence>
<name>A0A1I2TL61_9BACL</name>
<protein>
    <submittedName>
        <fullName evidence="2">Uncharacterized protein</fullName>
    </submittedName>
</protein>
<organism evidence="2 3">
    <name type="scientific">Sporolactobacillus nakayamae</name>
    <dbReference type="NCBI Taxonomy" id="269670"/>
    <lineage>
        <taxon>Bacteria</taxon>
        <taxon>Bacillati</taxon>
        <taxon>Bacillota</taxon>
        <taxon>Bacilli</taxon>
        <taxon>Bacillales</taxon>
        <taxon>Sporolactobacillaceae</taxon>
        <taxon>Sporolactobacillus</taxon>
    </lineage>
</organism>
<gene>
    <name evidence="2" type="ORF">SAMN02982927_02358</name>
</gene>
<evidence type="ECO:0000313" key="3">
    <source>
        <dbReference type="Proteomes" id="UP000198752"/>
    </source>
</evidence>
<reference evidence="3" key="1">
    <citation type="submission" date="2016-10" db="EMBL/GenBank/DDBJ databases">
        <authorList>
            <person name="Varghese N."/>
            <person name="Submissions S."/>
        </authorList>
    </citation>
    <scope>NUCLEOTIDE SEQUENCE [LARGE SCALE GENOMIC DNA]</scope>
    <source>
        <strain evidence="3">ATCC 700379</strain>
    </source>
</reference>
<dbReference type="Proteomes" id="UP000198752">
    <property type="component" value="Unassembled WGS sequence"/>
</dbReference>
<feature type="signal peptide" evidence="1">
    <location>
        <begin position="1"/>
        <end position="26"/>
    </location>
</feature>
<keyword evidence="3" id="KW-1185">Reference proteome</keyword>
<keyword evidence="1" id="KW-0732">Signal</keyword>
<dbReference type="EMBL" id="FOOY01000016">
    <property type="protein sequence ID" value="SFG65610.1"/>
    <property type="molecule type" value="Genomic_DNA"/>
</dbReference>
<dbReference type="STRING" id="269670.SAMN02982927_02358"/>
<sequence>MNKWTKLFMVSVLAVASLLTITSCNTSNKPNKTVKTNTATIKVGYTPLKTAGSTRNVVATGKYALYTKPGTVKGAKLVVSKSKMAKFASYTHADADYYYGSLRNHAYKGSTYYFRAYGYKVTHTGSVYYRVVTMNGKYRGYVYGGKKVGSFAGGVKKAMTTQPTTIPAIYKDHVVGIHTPGNIWNYPPYTQYKTKSLAQKSDFINSTIPSKAEFKVTKAVKRTREQDTYYYLKSQKSSVPSGWVSAMRILSYFEIQ</sequence>
<proteinExistence type="predicted"/>